<feature type="domain" description="Arginine repressor C-terminal" evidence="12">
    <location>
        <begin position="85"/>
        <end position="151"/>
    </location>
</feature>
<comment type="pathway">
    <text evidence="8">Amino-acid biosynthesis; L-arginine biosynthesis [regulation].</text>
</comment>
<evidence type="ECO:0000256" key="7">
    <source>
        <dbReference type="ARBA" id="ARBA00023163"/>
    </source>
</evidence>
<dbReference type="GO" id="GO:0006526">
    <property type="term" value="P:L-arginine biosynthetic process"/>
    <property type="evidence" value="ECO:0007669"/>
    <property type="project" value="UniProtKB-UniPathway"/>
</dbReference>
<evidence type="ECO:0000313" key="13">
    <source>
        <dbReference type="EMBL" id="GIJ58104.1"/>
    </source>
</evidence>
<keyword evidence="8" id="KW-0055">Arginine biosynthesis</keyword>
<evidence type="ECO:0000256" key="6">
    <source>
        <dbReference type="ARBA" id="ARBA00023125"/>
    </source>
</evidence>
<dbReference type="InterPro" id="IPR020899">
    <property type="entry name" value="Arg_repress_C"/>
</dbReference>
<dbReference type="GO" id="GO:0005737">
    <property type="term" value="C:cytoplasm"/>
    <property type="evidence" value="ECO:0007669"/>
    <property type="project" value="UniProtKB-SubCell"/>
</dbReference>
<keyword evidence="4 8" id="KW-0678">Repressor</keyword>
<dbReference type="HAMAP" id="MF_00173">
    <property type="entry name" value="Arg_repressor"/>
    <property type="match status" value="1"/>
</dbReference>
<protein>
    <recommendedName>
        <fullName evidence="8 9">Arginine repressor</fullName>
    </recommendedName>
</protein>
<evidence type="ECO:0000259" key="11">
    <source>
        <dbReference type="Pfam" id="PF01316"/>
    </source>
</evidence>
<dbReference type="PANTHER" id="PTHR34471:SF1">
    <property type="entry name" value="ARGININE REPRESSOR"/>
    <property type="match status" value="1"/>
</dbReference>
<dbReference type="RefSeq" id="WP_203998386.1">
    <property type="nucleotide sequence ID" value="NZ_BOPG01000034.1"/>
</dbReference>
<organism evidence="13 14">
    <name type="scientific">Virgisporangium aurantiacum</name>
    <dbReference type="NCBI Taxonomy" id="175570"/>
    <lineage>
        <taxon>Bacteria</taxon>
        <taxon>Bacillati</taxon>
        <taxon>Actinomycetota</taxon>
        <taxon>Actinomycetes</taxon>
        <taxon>Micromonosporales</taxon>
        <taxon>Micromonosporaceae</taxon>
        <taxon>Virgisporangium</taxon>
    </lineage>
</organism>
<evidence type="ECO:0000256" key="8">
    <source>
        <dbReference type="HAMAP-Rule" id="MF_00173"/>
    </source>
</evidence>
<gene>
    <name evidence="8 13" type="primary">argR</name>
    <name evidence="13" type="ORF">Vau01_056200</name>
</gene>
<dbReference type="InterPro" id="IPR001669">
    <property type="entry name" value="Arg_repress"/>
</dbReference>
<evidence type="ECO:0000256" key="2">
    <source>
        <dbReference type="ARBA" id="ARBA00008316"/>
    </source>
</evidence>
<dbReference type="NCBIfam" id="NF002880">
    <property type="entry name" value="PRK03341.1"/>
    <property type="match status" value="1"/>
</dbReference>
<dbReference type="InterPro" id="IPR020900">
    <property type="entry name" value="Arg_repress_DNA-bd"/>
</dbReference>
<dbReference type="Gene3D" id="1.10.10.10">
    <property type="entry name" value="Winged helix-like DNA-binding domain superfamily/Winged helix DNA-binding domain"/>
    <property type="match status" value="1"/>
</dbReference>
<dbReference type="AlphaFoldDB" id="A0A8J4E1K0"/>
<dbReference type="NCBIfam" id="TIGR01529">
    <property type="entry name" value="argR_whole"/>
    <property type="match status" value="1"/>
</dbReference>
<keyword evidence="8" id="KW-0028">Amino-acid biosynthesis</keyword>
<dbReference type="Pfam" id="PF02863">
    <property type="entry name" value="Arg_repressor_C"/>
    <property type="match status" value="1"/>
</dbReference>
<evidence type="ECO:0000256" key="10">
    <source>
        <dbReference type="SAM" id="MobiDB-lite"/>
    </source>
</evidence>
<reference evidence="13" key="1">
    <citation type="submission" date="2021-01" db="EMBL/GenBank/DDBJ databases">
        <title>Whole genome shotgun sequence of Virgisporangium aurantiacum NBRC 16421.</title>
        <authorList>
            <person name="Komaki H."/>
            <person name="Tamura T."/>
        </authorList>
    </citation>
    <scope>NUCLEOTIDE SEQUENCE</scope>
    <source>
        <strain evidence="13">NBRC 16421</strain>
    </source>
</reference>
<dbReference type="SUPFAM" id="SSF46785">
    <property type="entry name" value="Winged helix' DNA-binding domain"/>
    <property type="match status" value="1"/>
</dbReference>
<dbReference type="GO" id="GO:0051259">
    <property type="term" value="P:protein complex oligomerization"/>
    <property type="evidence" value="ECO:0007669"/>
    <property type="project" value="InterPro"/>
</dbReference>
<dbReference type="InterPro" id="IPR036390">
    <property type="entry name" value="WH_DNA-bd_sf"/>
</dbReference>
<feature type="domain" description="Arginine repressor DNA-binding" evidence="11">
    <location>
        <begin position="4"/>
        <end position="64"/>
    </location>
</feature>
<keyword evidence="6 8" id="KW-0238">DNA-binding</keyword>
<dbReference type="PANTHER" id="PTHR34471">
    <property type="entry name" value="ARGININE REPRESSOR"/>
    <property type="match status" value="1"/>
</dbReference>
<dbReference type="InterPro" id="IPR036251">
    <property type="entry name" value="Arg_repress_C_sf"/>
</dbReference>
<dbReference type="GO" id="GO:1900079">
    <property type="term" value="P:regulation of arginine biosynthetic process"/>
    <property type="evidence" value="ECO:0007669"/>
    <property type="project" value="UniProtKB-UniRule"/>
</dbReference>
<evidence type="ECO:0000256" key="5">
    <source>
        <dbReference type="ARBA" id="ARBA00023015"/>
    </source>
</evidence>
<keyword evidence="7 8" id="KW-0804">Transcription</keyword>
<dbReference type="Pfam" id="PF01316">
    <property type="entry name" value="Arg_repressor"/>
    <property type="match status" value="1"/>
</dbReference>
<keyword evidence="3 8" id="KW-0963">Cytoplasm</keyword>
<dbReference type="GO" id="GO:0003677">
    <property type="term" value="F:DNA binding"/>
    <property type="evidence" value="ECO:0007669"/>
    <property type="project" value="UniProtKB-KW"/>
</dbReference>
<dbReference type="Gene3D" id="3.30.1360.40">
    <property type="match status" value="1"/>
</dbReference>
<evidence type="ECO:0000256" key="1">
    <source>
        <dbReference type="ARBA" id="ARBA00004496"/>
    </source>
</evidence>
<dbReference type="EMBL" id="BOPG01000034">
    <property type="protein sequence ID" value="GIJ58104.1"/>
    <property type="molecule type" value="Genomic_DNA"/>
</dbReference>
<dbReference type="GO" id="GO:0034618">
    <property type="term" value="F:arginine binding"/>
    <property type="evidence" value="ECO:0007669"/>
    <property type="project" value="InterPro"/>
</dbReference>
<evidence type="ECO:0000256" key="4">
    <source>
        <dbReference type="ARBA" id="ARBA00022491"/>
    </source>
</evidence>
<comment type="function">
    <text evidence="8">Regulates arginine biosynthesis genes.</text>
</comment>
<dbReference type="UniPathway" id="UPA00068"/>
<name>A0A8J4E1K0_9ACTN</name>
<dbReference type="Proteomes" id="UP000612585">
    <property type="component" value="Unassembled WGS sequence"/>
</dbReference>
<keyword evidence="5 8" id="KW-0805">Transcription regulation</keyword>
<keyword evidence="14" id="KW-1185">Reference proteome</keyword>
<dbReference type="SUPFAM" id="SSF55252">
    <property type="entry name" value="C-terminal domain of arginine repressor"/>
    <property type="match status" value="1"/>
</dbReference>
<feature type="region of interest" description="Disordered" evidence="10">
    <location>
        <begin position="158"/>
        <end position="182"/>
    </location>
</feature>
<feature type="compositionally biased region" description="Low complexity" evidence="10">
    <location>
        <begin position="158"/>
        <end position="174"/>
    </location>
</feature>
<evidence type="ECO:0000313" key="14">
    <source>
        <dbReference type="Proteomes" id="UP000612585"/>
    </source>
</evidence>
<comment type="subcellular location">
    <subcellularLocation>
        <location evidence="1 8">Cytoplasm</location>
    </subcellularLocation>
</comment>
<evidence type="ECO:0000256" key="9">
    <source>
        <dbReference type="NCBIfam" id="TIGR01529"/>
    </source>
</evidence>
<dbReference type="GO" id="GO:0003700">
    <property type="term" value="F:DNA-binding transcription factor activity"/>
    <property type="evidence" value="ECO:0007669"/>
    <property type="project" value="UniProtKB-UniRule"/>
</dbReference>
<sequence length="182" mass="19310">MTHTKAARHARISELIRANLVTSQAELVEHLRADGMNVTQATLSRDLEELQAVKVRGAYVIPPENERPLRPFVVGEAPARLIRLLRELLTGADASGNLVVLRTPPGAAQFLASAIDRAGLPDVLGTIAGDDTILLVAREGVSGADLAARFTAWASDLASDSASDLASDSASDWASDTDEMQD</sequence>
<dbReference type="InterPro" id="IPR036388">
    <property type="entry name" value="WH-like_DNA-bd_sf"/>
</dbReference>
<proteinExistence type="inferred from homology"/>
<dbReference type="PRINTS" id="PR01467">
    <property type="entry name" value="ARGREPRESSOR"/>
</dbReference>
<accession>A0A8J4E1K0</accession>
<evidence type="ECO:0000259" key="12">
    <source>
        <dbReference type="Pfam" id="PF02863"/>
    </source>
</evidence>
<evidence type="ECO:0000256" key="3">
    <source>
        <dbReference type="ARBA" id="ARBA00022490"/>
    </source>
</evidence>
<comment type="similarity">
    <text evidence="2 8">Belongs to the ArgR family.</text>
</comment>
<comment type="caution">
    <text evidence="13">The sequence shown here is derived from an EMBL/GenBank/DDBJ whole genome shotgun (WGS) entry which is preliminary data.</text>
</comment>